<organism evidence="2 3">
    <name type="scientific">Listeria grandensis FSL F6-0971</name>
    <dbReference type="NCBI Taxonomy" id="1265819"/>
    <lineage>
        <taxon>Bacteria</taxon>
        <taxon>Bacillati</taxon>
        <taxon>Bacillota</taxon>
        <taxon>Bacilli</taxon>
        <taxon>Bacillales</taxon>
        <taxon>Listeriaceae</taxon>
        <taxon>Listeria</taxon>
    </lineage>
</organism>
<evidence type="ECO:0000313" key="2">
    <source>
        <dbReference type="EMBL" id="EUJ23272.1"/>
    </source>
</evidence>
<comment type="caution">
    <text evidence="2">The sequence shown here is derived from an EMBL/GenBank/DDBJ whole genome shotgun (WGS) entry which is preliminary data.</text>
</comment>
<protein>
    <recommendedName>
        <fullName evidence="1">HTH LytTR-type domain-containing protein</fullName>
    </recommendedName>
</protein>
<dbReference type="STRING" id="1265819.PGRAN_08846"/>
<proteinExistence type="predicted"/>
<dbReference type="AlphaFoldDB" id="W7BB88"/>
<dbReference type="RefSeq" id="WP_036066396.1">
    <property type="nucleotide sequence ID" value="NZ_AODD01000012.1"/>
</dbReference>
<dbReference type="Proteomes" id="UP000019253">
    <property type="component" value="Unassembled WGS sequence"/>
</dbReference>
<accession>W7BB88</accession>
<dbReference type="PATRIC" id="fig|1265819.5.peg.1761"/>
<name>W7BB88_9LIST</name>
<reference evidence="2 3" key="1">
    <citation type="journal article" date="2014" name="Int. J. Syst. Evol. Microbiol.">
        <title>Listeria floridensis sp. nov., Listeria aquatica sp. nov., Listeria cornellensis sp. nov., Listeria riparia sp. nov. and Listeria grandensis sp. nov., from agricultural and natural environments.</title>
        <authorList>
            <person name="den Bakker H.C."/>
            <person name="Warchocki S."/>
            <person name="Wright E.M."/>
            <person name="Allred A.F."/>
            <person name="Ahlstrom C."/>
            <person name="Manuel C.S."/>
            <person name="Stasiewicz M.J."/>
            <person name="Burrell A."/>
            <person name="Roof S."/>
            <person name="Strawn L."/>
            <person name="Fortes E.D."/>
            <person name="Nightingale K.K."/>
            <person name="Kephart D."/>
            <person name="Wiedmann M."/>
        </authorList>
    </citation>
    <scope>NUCLEOTIDE SEQUENCE [LARGE SCALE GENOMIC DNA]</scope>
    <source>
        <strain evidence="3">FSL F6-971</strain>
    </source>
</reference>
<gene>
    <name evidence="2" type="ORF">PGRAN_08846</name>
</gene>
<dbReference type="EMBL" id="AODD01000012">
    <property type="protein sequence ID" value="EUJ23272.1"/>
    <property type="molecule type" value="Genomic_DNA"/>
</dbReference>
<evidence type="ECO:0000259" key="1">
    <source>
        <dbReference type="Pfam" id="PF04397"/>
    </source>
</evidence>
<keyword evidence="3" id="KW-1185">Reference proteome</keyword>
<dbReference type="Gene3D" id="2.40.50.1020">
    <property type="entry name" value="LytTr DNA-binding domain"/>
    <property type="match status" value="1"/>
</dbReference>
<evidence type="ECO:0000313" key="3">
    <source>
        <dbReference type="Proteomes" id="UP000019253"/>
    </source>
</evidence>
<sequence>MKNTLLITTIYEESFIDGKISQIKQKFDMPVFYNELKSYIIHVSMIKSINQSIGFIYFQNGSILELNTPSARKLLAYFKEKGGL</sequence>
<dbReference type="Pfam" id="PF04397">
    <property type="entry name" value="LytTR"/>
    <property type="match status" value="1"/>
</dbReference>
<dbReference type="GO" id="GO:0003677">
    <property type="term" value="F:DNA binding"/>
    <property type="evidence" value="ECO:0007669"/>
    <property type="project" value="InterPro"/>
</dbReference>
<dbReference type="InterPro" id="IPR007492">
    <property type="entry name" value="LytTR_DNA-bd_dom"/>
</dbReference>
<feature type="domain" description="HTH LytTR-type" evidence="1">
    <location>
        <begin position="3"/>
        <end position="81"/>
    </location>
</feature>